<sequence>MSLLRTVLPEMARMARAFEDPFLLPLRRGGAFSPSAAGALASAFGGPRIPAMDVHENDKEYVVVAELPGVAKDAMDVSIVDGNTLSIHATAKAEFSAPSSSSAAGDANEGLSPTTGGEALTDTATAPNESAVKSSPTAATHQLIAQERVIEDFQRTVTFPHRIDPGQLMASFKDGLLTVTVPKAAPQVERVQVKIE</sequence>
<accession>A0A6M5WPZ5</accession>
<evidence type="ECO:0000259" key="5">
    <source>
        <dbReference type="PROSITE" id="PS01031"/>
    </source>
</evidence>
<feature type="compositionally biased region" description="Polar residues" evidence="4">
    <location>
        <begin position="122"/>
        <end position="139"/>
    </location>
</feature>
<dbReference type="SUPFAM" id="SSF49764">
    <property type="entry name" value="HSP20-like chaperones"/>
    <property type="match status" value="1"/>
</dbReference>
<evidence type="ECO:0000256" key="1">
    <source>
        <dbReference type="ARBA" id="ARBA00023016"/>
    </source>
</evidence>
<dbReference type="PROSITE" id="PS01031">
    <property type="entry name" value="SHSP"/>
    <property type="match status" value="1"/>
</dbReference>
<dbReference type="AlphaFoldDB" id="A0A6M5WPZ5"/>
<proteinExistence type="evidence at transcript level"/>
<dbReference type="Pfam" id="PF00011">
    <property type="entry name" value="HSP20"/>
    <property type="match status" value="1"/>
</dbReference>
<name>A0A6M5WPZ5_BLAEM</name>
<organism evidence="6">
    <name type="scientific">Blastocladiella emersonii</name>
    <name type="common">Aquatic fungus</name>
    <dbReference type="NCBI Taxonomy" id="4808"/>
    <lineage>
        <taxon>Eukaryota</taxon>
        <taxon>Fungi</taxon>
        <taxon>Fungi incertae sedis</taxon>
        <taxon>Blastocladiomycota</taxon>
        <taxon>Blastocladiomycetes</taxon>
        <taxon>Blastocladiales</taxon>
        <taxon>Blastocladiaceae</taxon>
        <taxon>Blastocladiella</taxon>
    </lineage>
</organism>
<comment type="similarity">
    <text evidence="2 3">Belongs to the small heat shock protein (HSP20) family.</text>
</comment>
<dbReference type="InterPro" id="IPR031107">
    <property type="entry name" value="Small_HSP"/>
</dbReference>
<keyword evidence="1 6" id="KW-0346">Stress response</keyword>
<evidence type="ECO:0000256" key="3">
    <source>
        <dbReference type="RuleBase" id="RU003616"/>
    </source>
</evidence>
<protein>
    <submittedName>
        <fullName evidence="6">Heat shock protein 30</fullName>
    </submittedName>
</protein>
<dbReference type="InterPro" id="IPR008978">
    <property type="entry name" value="HSP20-like_chaperone"/>
</dbReference>
<evidence type="ECO:0000256" key="2">
    <source>
        <dbReference type="PROSITE-ProRule" id="PRU00285"/>
    </source>
</evidence>
<feature type="domain" description="SHSP" evidence="5">
    <location>
        <begin position="43"/>
        <end position="196"/>
    </location>
</feature>
<dbReference type="Gene3D" id="2.60.40.790">
    <property type="match status" value="1"/>
</dbReference>
<evidence type="ECO:0000313" key="6">
    <source>
        <dbReference type="EMBL" id="QJW70211.1"/>
    </source>
</evidence>
<dbReference type="InterPro" id="IPR002068">
    <property type="entry name" value="A-crystallin/Hsp20_dom"/>
</dbReference>
<dbReference type="EMBL" id="MN719643">
    <property type="protein sequence ID" value="QJW70211.1"/>
    <property type="molecule type" value="mRNA"/>
</dbReference>
<dbReference type="PANTHER" id="PTHR11527">
    <property type="entry name" value="HEAT-SHOCK PROTEIN 20 FAMILY MEMBER"/>
    <property type="match status" value="1"/>
</dbReference>
<feature type="region of interest" description="Disordered" evidence="4">
    <location>
        <begin position="96"/>
        <end position="139"/>
    </location>
</feature>
<dbReference type="CDD" id="cd06464">
    <property type="entry name" value="ACD_sHsps-like"/>
    <property type="match status" value="1"/>
</dbReference>
<evidence type="ECO:0000256" key="4">
    <source>
        <dbReference type="SAM" id="MobiDB-lite"/>
    </source>
</evidence>
<reference evidence="6" key="1">
    <citation type="journal article" date="2020" name="Fungal Biol.">
        <title>Small heat shock protein genes are developmentally regulated during stress and non-stress conditions in Blastocladiella emersonii.</title>
        <authorList>
            <person name="Georg R.C."/>
            <person name="Oshiquiri L.H."/>
            <person name="Barbosa-Filho J.R."/>
            <person name="Gomes S.L."/>
        </authorList>
    </citation>
    <scope>NUCLEOTIDE SEQUENCE</scope>
</reference>